<protein>
    <submittedName>
        <fullName evidence="1">Uncharacterized protein</fullName>
    </submittedName>
</protein>
<organism evidence="1 2">
    <name type="scientific">Lactococcus termiticola</name>
    <dbReference type="NCBI Taxonomy" id="2169526"/>
    <lineage>
        <taxon>Bacteria</taxon>
        <taxon>Bacillati</taxon>
        <taxon>Bacillota</taxon>
        <taxon>Bacilli</taxon>
        <taxon>Lactobacillales</taxon>
        <taxon>Streptococcaceae</taxon>
        <taxon>Lactococcus</taxon>
    </lineage>
</organism>
<evidence type="ECO:0000313" key="2">
    <source>
        <dbReference type="Proteomes" id="UP000245021"/>
    </source>
</evidence>
<name>A0A2R5HJG7_9LACT</name>
<comment type="caution">
    <text evidence="1">The sequence shown here is derived from an EMBL/GenBank/DDBJ whole genome shotgun (WGS) entry which is preliminary data.</text>
</comment>
<dbReference type="RefSeq" id="WP_125194953.1">
    <property type="nucleotide sequence ID" value="NZ_BFFO01000004.1"/>
</dbReference>
<dbReference type="EMBL" id="BFFO01000004">
    <property type="protein sequence ID" value="GBG96728.1"/>
    <property type="molecule type" value="Genomic_DNA"/>
</dbReference>
<proteinExistence type="predicted"/>
<reference evidence="1 2" key="1">
    <citation type="journal article" date="2018" name="Genome Announc.">
        <title>Draft Genome Sequence of Lactococcus sp. Strain NtB2 (JCM 32569), Isolated from the Gut of the Higher Termite Nasutitermes takasagoensis.</title>
        <authorList>
            <person name="Noda S."/>
            <person name="Aihara C."/>
            <person name="Yuki M."/>
            <person name="Ohkuma M."/>
        </authorList>
    </citation>
    <scope>NUCLEOTIDE SEQUENCE [LARGE SCALE GENOMIC DNA]</scope>
    <source>
        <strain evidence="1 2">NtB2</strain>
    </source>
</reference>
<dbReference type="Proteomes" id="UP000245021">
    <property type="component" value="Unassembled WGS sequence"/>
</dbReference>
<dbReference type="OrthoDB" id="9777757at2"/>
<sequence>MYTHNTFPSVAQGLKCPMWLVPETYKKYKEEKTEYISENDIQYNGGAAGAYRKTLEAYKVFAADVMKRSEVL</sequence>
<gene>
    <name evidence="1" type="ORF">NtB2_00852</name>
</gene>
<dbReference type="AlphaFoldDB" id="A0A2R5HJG7"/>
<accession>A0A2R5HJG7</accession>
<evidence type="ECO:0000313" key="1">
    <source>
        <dbReference type="EMBL" id="GBG96728.1"/>
    </source>
</evidence>
<keyword evidence="2" id="KW-1185">Reference proteome</keyword>